<keyword evidence="3" id="KW-1185">Reference proteome</keyword>
<dbReference type="Proteomes" id="UP000196878">
    <property type="component" value="Unassembled WGS sequence"/>
</dbReference>
<dbReference type="PROSITE" id="PS00061">
    <property type="entry name" value="ADH_SHORT"/>
    <property type="match status" value="1"/>
</dbReference>
<dbReference type="SUPFAM" id="SSF51735">
    <property type="entry name" value="NAD(P)-binding Rossmann-fold domains"/>
    <property type="match status" value="1"/>
</dbReference>
<dbReference type="InterPro" id="IPR020904">
    <property type="entry name" value="Sc_DH/Rdtase_CS"/>
</dbReference>
<dbReference type="InterPro" id="IPR002347">
    <property type="entry name" value="SDR_fam"/>
</dbReference>
<dbReference type="FunFam" id="3.40.50.720:FF:000084">
    <property type="entry name" value="Short-chain dehydrogenase reductase"/>
    <property type="match status" value="1"/>
</dbReference>
<dbReference type="Gene3D" id="3.40.50.720">
    <property type="entry name" value="NAD(P)-binding Rossmann-like Domain"/>
    <property type="match status" value="1"/>
</dbReference>
<dbReference type="OrthoDB" id="9796652at2"/>
<dbReference type="RefSeq" id="WP_088216528.1">
    <property type="nucleotide sequence ID" value="NZ_NIPW01000036.1"/>
</dbReference>
<sequence length="256" mass="26439">MREAQAAAKRRAVVTGGADGIGFAIARALAEAGHYIVIADLNGDAAVARAAELGPDHRGVACDVTAEDQVMALAESIGPVDVLVNNAGIADSHLPTLEQTAAAFRRSVDVNLTGAFLMTREIGRGMLARRTGAIVNLSSIAGITGLPKRNAYGAAKAGIVAMTRSIACEWAGRGVRINAVAPAFVETALVRKLAADGRIDMEAIRRRTPLGRLILPEEVAAAVVFLTSPAASAITGTVLPVDGGWTAYGDFRDASD</sequence>
<name>A0A212A818_9RHOB</name>
<comment type="similarity">
    <text evidence="1">Belongs to the short-chain dehydrogenases/reductases (SDR) family.</text>
</comment>
<evidence type="ECO:0000313" key="2">
    <source>
        <dbReference type="EMBL" id="OWJ75709.1"/>
    </source>
</evidence>
<dbReference type="Pfam" id="PF13561">
    <property type="entry name" value="adh_short_C2"/>
    <property type="match status" value="1"/>
</dbReference>
<dbReference type="PRINTS" id="PR00080">
    <property type="entry name" value="SDRFAMILY"/>
</dbReference>
<accession>A0A212A818</accession>
<proteinExistence type="inferred from homology"/>
<dbReference type="GO" id="GO:0016616">
    <property type="term" value="F:oxidoreductase activity, acting on the CH-OH group of donors, NAD or NADP as acceptor"/>
    <property type="evidence" value="ECO:0007669"/>
    <property type="project" value="TreeGrafter"/>
</dbReference>
<evidence type="ECO:0000313" key="3">
    <source>
        <dbReference type="Proteomes" id="UP000196878"/>
    </source>
</evidence>
<dbReference type="EMBL" id="NIPW01000036">
    <property type="protein sequence ID" value="OWJ75709.1"/>
    <property type="molecule type" value="Genomic_DNA"/>
</dbReference>
<gene>
    <name evidence="2" type="ORF">CDV49_16635</name>
</gene>
<organism evidence="2 3">
    <name type="scientific">Haematobacter genomosp. 1</name>
    <dbReference type="NCBI Taxonomy" id="366618"/>
    <lineage>
        <taxon>Bacteria</taxon>
        <taxon>Pseudomonadati</taxon>
        <taxon>Pseudomonadota</taxon>
        <taxon>Alphaproteobacteria</taxon>
        <taxon>Rhodobacterales</taxon>
        <taxon>Paracoccaceae</taxon>
        <taxon>Haematobacter</taxon>
    </lineage>
</organism>
<evidence type="ECO:0000256" key="1">
    <source>
        <dbReference type="ARBA" id="ARBA00006484"/>
    </source>
</evidence>
<dbReference type="NCBIfam" id="NF005559">
    <property type="entry name" value="PRK07231.1"/>
    <property type="match status" value="1"/>
</dbReference>
<reference evidence="2 3" key="1">
    <citation type="submission" date="2016-12" db="EMBL/GenBank/DDBJ databases">
        <title>Comparison of Traditional DNA-DNA Hybridization with In Silico Genomic Analysis.</title>
        <authorList>
            <person name="Nicholson A.C."/>
            <person name="Humrighouse B.W."/>
            <person name="Graziano J."/>
            <person name="Lasker B."/>
            <person name="Whitney A.M."/>
            <person name="Mcquiston J.R."/>
        </authorList>
    </citation>
    <scope>NUCLEOTIDE SEQUENCE [LARGE SCALE GENOMIC DNA]</scope>
    <source>
        <strain evidence="2 3">H2240</strain>
    </source>
</reference>
<comment type="caution">
    <text evidence="2">The sequence shown here is derived from an EMBL/GenBank/DDBJ whole genome shotgun (WGS) entry which is preliminary data.</text>
</comment>
<dbReference type="InterPro" id="IPR036291">
    <property type="entry name" value="NAD(P)-bd_dom_sf"/>
</dbReference>
<dbReference type="PRINTS" id="PR00081">
    <property type="entry name" value="GDHRDH"/>
</dbReference>
<protein>
    <submittedName>
        <fullName evidence="2">Short-chain dehydrogenase</fullName>
    </submittedName>
</protein>
<dbReference type="AlphaFoldDB" id="A0A212A818"/>
<dbReference type="PANTHER" id="PTHR42760">
    <property type="entry name" value="SHORT-CHAIN DEHYDROGENASES/REDUCTASES FAMILY MEMBER"/>
    <property type="match status" value="1"/>
</dbReference>